<keyword evidence="1" id="KW-0472">Membrane</keyword>
<feature type="transmembrane region" description="Helical" evidence="1">
    <location>
        <begin position="153"/>
        <end position="177"/>
    </location>
</feature>
<dbReference type="Pfam" id="PF11139">
    <property type="entry name" value="SfLAP"/>
    <property type="match status" value="1"/>
</dbReference>
<accession>F6ENU6</accession>
<keyword evidence="1" id="KW-0812">Transmembrane</keyword>
<dbReference type="HOGENOM" id="CLU_1218677_0_0_11"/>
<feature type="transmembrane region" description="Helical" evidence="1">
    <location>
        <begin position="6"/>
        <end position="30"/>
    </location>
</feature>
<keyword evidence="1" id="KW-1133">Transmembrane helix</keyword>
<dbReference type="AlphaFoldDB" id="F6ENU6"/>
<dbReference type="OrthoDB" id="4747520at2"/>
<evidence type="ECO:0000256" key="1">
    <source>
        <dbReference type="SAM" id="Phobius"/>
    </source>
</evidence>
<sequence>MTTLLLALLGFSLLDSLDVLLVGATAAIVYDARLARRSPVPGGVGFLLGVFMVTTAFGLLTVLGVSFLADHFEVSFTPTMRYWAELLVGVVLIVIALLPASERKQPPEWTARLRRNPLLLLGVGVAIGMAQAPTAVPYLAGLGMIVAHQPLPGWWPLIVVVYCLVALIPPAVVLIMATRSTTAARRRYLAVIRFVTRYGPRAVRVVFLVAGTALLADAAMNYQHLL</sequence>
<dbReference type="RefSeq" id="WP_013809301.1">
    <property type="nucleotide sequence ID" value="NC_015564.1"/>
</dbReference>
<evidence type="ECO:0008006" key="4">
    <source>
        <dbReference type="Google" id="ProtNLM"/>
    </source>
</evidence>
<evidence type="ECO:0000313" key="3">
    <source>
        <dbReference type="Proteomes" id="UP000009235"/>
    </source>
</evidence>
<organism evidence="2 3">
    <name type="scientific">Hoyosella subflava (strain DSM 45089 / JCM 17490 / NBRC 109087 / DQS3-9A1)</name>
    <name type="common">Amycolicicoccus subflavus</name>
    <dbReference type="NCBI Taxonomy" id="443218"/>
    <lineage>
        <taxon>Bacteria</taxon>
        <taxon>Bacillati</taxon>
        <taxon>Actinomycetota</taxon>
        <taxon>Actinomycetes</taxon>
        <taxon>Mycobacteriales</taxon>
        <taxon>Hoyosellaceae</taxon>
        <taxon>Hoyosella</taxon>
    </lineage>
</organism>
<dbReference type="STRING" id="443218.AS9A_4521"/>
<dbReference type="InterPro" id="IPR023298">
    <property type="entry name" value="ATPase_P-typ_TM_dom_sf"/>
</dbReference>
<dbReference type="eggNOG" id="ENOG5032VK2">
    <property type="taxonomic scope" value="Bacteria"/>
</dbReference>
<dbReference type="SUPFAM" id="SSF81665">
    <property type="entry name" value="Calcium ATPase, transmembrane domain M"/>
    <property type="match status" value="1"/>
</dbReference>
<feature type="transmembrane region" description="Helical" evidence="1">
    <location>
        <begin position="202"/>
        <end position="222"/>
    </location>
</feature>
<dbReference type="KEGG" id="asd:AS9A_4521"/>
<dbReference type="Proteomes" id="UP000009235">
    <property type="component" value="Chromosome"/>
</dbReference>
<keyword evidence="3" id="KW-1185">Reference proteome</keyword>
<evidence type="ECO:0000313" key="2">
    <source>
        <dbReference type="EMBL" id="AEF42953.1"/>
    </source>
</evidence>
<feature type="transmembrane region" description="Helical" evidence="1">
    <location>
        <begin position="118"/>
        <end position="147"/>
    </location>
</feature>
<reference evidence="2 3" key="1">
    <citation type="journal article" date="2011" name="J. Bacteriol.">
        <title>Complete genome sequence of Amycolicicoccus subflavus DQS3-9A1T, an actinomycete isolated from crude oil-polluted soil.</title>
        <authorList>
            <person name="Cai M."/>
            <person name="Chen W.M."/>
            <person name="Nie Y."/>
            <person name="Chi C.Q."/>
            <person name="Wang Y.N."/>
            <person name="Tang Y.Q."/>
            <person name="Li G.Y."/>
            <person name="Wu X.L."/>
        </authorList>
    </citation>
    <scope>NUCLEOTIDE SEQUENCE [LARGE SCALE GENOMIC DNA]</scope>
    <source>
        <strain evidence="3">DSM 45089 / DQS3-9A1</strain>
    </source>
</reference>
<name>F6ENU6_HOYSD</name>
<feature type="transmembrane region" description="Helical" evidence="1">
    <location>
        <begin position="42"/>
        <end position="68"/>
    </location>
</feature>
<dbReference type="InterPro" id="IPR021315">
    <property type="entry name" value="Gap/Sap"/>
</dbReference>
<gene>
    <name evidence="2" type="ordered locus">AS9A_4521</name>
</gene>
<dbReference type="EMBL" id="CP002786">
    <property type="protein sequence ID" value="AEF42953.1"/>
    <property type="molecule type" value="Genomic_DNA"/>
</dbReference>
<proteinExistence type="predicted"/>
<feature type="transmembrane region" description="Helical" evidence="1">
    <location>
        <begin position="80"/>
        <end position="98"/>
    </location>
</feature>
<protein>
    <recommendedName>
        <fullName evidence="4">Sap, sulfolipid-1-addressing protein</fullName>
    </recommendedName>
</protein>